<accession>A0AC34GY17</accession>
<reference evidence="2" key="1">
    <citation type="submission" date="2022-11" db="UniProtKB">
        <authorList>
            <consortium name="WormBaseParasite"/>
        </authorList>
    </citation>
    <scope>IDENTIFICATION</scope>
</reference>
<protein>
    <submittedName>
        <fullName evidence="2">Uncharacterized protein</fullName>
    </submittedName>
</protein>
<evidence type="ECO:0000313" key="1">
    <source>
        <dbReference type="Proteomes" id="UP000887579"/>
    </source>
</evidence>
<proteinExistence type="predicted"/>
<sequence>MKPANGLEQVQEMLKKLKANNQNDIPEKDLLNSSTLSLHIAAYENSVEAYAQTNELNEEKKGSKTDNGKLWKNAKQIIAGLVSVVQNPFEFPRQQKNQTGEPEVMQFKASQRLLNPNELKTERSNYVSTYTKPANRLEQVQEMFERRKANDQNDIPEKDLLKNSTLSLHIAAYENSAEASAHTNECNEVKEGSNNGKSWFYKKAKQVIAGPVSTVQNPLEFPRQQKNQTGEPDVMQFKASQRLRNPNDSAGTVGDQICCC</sequence>
<dbReference type="WBParaSite" id="ES5_v2.g9713.t1">
    <property type="protein sequence ID" value="ES5_v2.g9713.t1"/>
    <property type="gene ID" value="ES5_v2.g9713"/>
</dbReference>
<organism evidence="1 2">
    <name type="scientific">Panagrolaimus sp. ES5</name>
    <dbReference type="NCBI Taxonomy" id="591445"/>
    <lineage>
        <taxon>Eukaryota</taxon>
        <taxon>Metazoa</taxon>
        <taxon>Ecdysozoa</taxon>
        <taxon>Nematoda</taxon>
        <taxon>Chromadorea</taxon>
        <taxon>Rhabditida</taxon>
        <taxon>Tylenchina</taxon>
        <taxon>Panagrolaimomorpha</taxon>
        <taxon>Panagrolaimoidea</taxon>
        <taxon>Panagrolaimidae</taxon>
        <taxon>Panagrolaimus</taxon>
    </lineage>
</organism>
<evidence type="ECO:0000313" key="2">
    <source>
        <dbReference type="WBParaSite" id="ES5_v2.g9713.t1"/>
    </source>
</evidence>
<dbReference type="Proteomes" id="UP000887579">
    <property type="component" value="Unplaced"/>
</dbReference>
<name>A0AC34GY17_9BILA</name>